<dbReference type="Proteomes" id="UP000590740">
    <property type="component" value="Unassembled WGS sequence"/>
</dbReference>
<protein>
    <submittedName>
        <fullName evidence="6">Thiol-disulfide isomerase/thioredoxin</fullName>
    </submittedName>
</protein>
<dbReference type="PANTHER" id="PTHR42852:SF18">
    <property type="entry name" value="CHROMOSOME UNDETERMINED SCAFFOLD_47, WHOLE GENOME SHOTGUN SEQUENCE"/>
    <property type="match status" value="1"/>
</dbReference>
<keyword evidence="4" id="KW-0732">Signal</keyword>
<dbReference type="InterPro" id="IPR036249">
    <property type="entry name" value="Thioredoxin-like_sf"/>
</dbReference>
<gene>
    <name evidence="6" type="ORF">HNQ65_003296</name>
</gene>
<evidence type="ECO:0000256" key="2">
    <source>
        <dbReference type="ARBA" id="ARBA00022748"/>
    </source>
</evidence>
<feature type="chain" id="PRO_5031088889" evidence="4">
    <location>
        <begin position="26"/>
        <end position="158"/>
    </location>
</feature>
<comment type="subcellular location">
    <subcellularLocation>
        <location evidence="1">Cell envelope</location>
    </subcellularLocation>
</comment>
<dbReference type="InterPro" id="IPR013766">
    <property type="entry name" value="Thioredoxin_domain"/>
</dbReference>
<proteinExistence type="predicted"/>
<sequence length="158" mass="17516">MKANLLVLGLLFSGLFLMQNLFATATNNNVGTVVKVDGLKFKEKAPSFAGKPLIVEFWATWCPPCRASIPHLNEVYKKYQSKGLEIIGVTNEDRPTVSKFLKEVPINYHVAFDTSGKFGKPFGIKGIPHAMILDKEGKVVWEGHPMSLPESQLESVLK</sequence>
<dbReference type="PROSITE" id="PS00194">
    <property type="entry name" value="THIOREDOXIN_1"/>
    <property type="match status" value="1"/>
</dbReference>
<organism evidence="6 7">
    <name type="scientific">Prosthecobacter vanneervenii</name>
    <dbReference type="NCBI Taxonomy" id="48466"/>
    <lineage>
        <taxon>Bacteria</taxon>
        <taxon>Pseudomonadati</taxon>
        <taxon>Verrucomicrobiota</taxon>
        <taxon>Verrucomicrobiia</taxon>
        <taxon>Verrucomicrobiales</taxon>
        <taxon>Verrucomicrobiaceae</taxon>
        <taxon>Prosthecobacter</taxon>
    </lineage>
</organism>
<dbReference type="Gene3D" id="3.40.30.10">
    <property type="entry name" value="Glutaredoxin"/>
    <property type="match status" value="1"/>
</dbReference>
<keyword evidence="2" id="KW-0201">Cytochrome c-type biogenesis</keyword>
<evidence type="ECO:0000256" key="4">
    <source>
        <dbReference type="SAM" id="SignalP"/>
    </source>
</evidence>
<keyword evidence="7" id="KW-1185">Reference proteome</keyword>
<dbReference type="PANTHER" id="PTHR42852">
    <property type="entry name" value="THIOL:DISULFIDE INTERCHANGE PROTEIN DSBE"/>
    <property type="match status" value="1"/>
</dbReference>
<dbReference type="SUPFAM" id="SSF52833">
    <property type="entry name" value="Thioredoxin-like"/>
    <property type="match status" value="1"/>
</dbReference>
<dbReference type="EMBL" id="JACHIG010000007">
    <property type="protein sequence ID" value="MBB5033706.1"/>
    <property type="molecule type" value="Genomic_DNA"/>
</dbReference>
<dbReference type="GO" id="GO:0016853">
    <property type="term" value="F:isomerase activity"/>
    <property type="evidence" value="ECO:0007669"/>
    <property type="project" value="UniProtKB-KW"/>
</dbReference>
<comment type="caution">
    <text evidence="6">The sequence shown here is derived from an EMBL/GenBank/DDBJ whole genome shotgun (WGS) entry which is preliminary data.</text>
</comment>
<dbReference type="InterPro" id="IPR017937">
    <property type="entry name" value="Thioredoxin_CS"/>
</dbReference>
<dbReference type="InterPro" id="IPR050553">
    <property type="entry name" value="Thioredoxin_ResA/DsbE_sf"/>
</dbReference>
<feature type="signal peptide" evidence="4">
    <location>
        <begin position="1"/>
        <end position="25"/>
    </location>
</feature>
<evidence type="ECO:0000313" key="7">
    <source>
        <dbReference type="Proteomes" id="UP000590740"/>
    </source>
</evidence>
<reference evidence="6 7" key="1">
    <citation type="submission" date="2020-08" db="EMBL/GenBank/DDBJ databases">
        <title>Genomic Encyclopedia of Type Strains, Phase IV (KMG-IV): sequencing the most valuable type-strain genomes for metagenomic binning, comparative biology and taxonomic classification.</title>
        <authorList>
            <person name="Goeker M."/>
        </authorList>
    </citation>
    <scope>NUCLEOTIDE SEQUENCE [LARGE SCALE GENOMIC DNA]</scope>
    <source>
        <strain evidence="6 7">DSM 12252</strain>
    </source>
</reference>
<keyword evidence="3" id="KW-0676">Redox-active center</keyword>
<keyword evidence="6" id="KW-0413">Isomerase</keyword>
<accession>A0A7W7YCI9</accession>
<dbReference type="GO" id="GO:0017004">
    <property type="term" value="P:cytochrome complex assembly"/>
    <property type="evidence" value="ECO:0007669"/>
    <property type="project" value="UniProtKB-KW"/>
</dbReference>
<dbReference type="AlphaFoldDB" id="A0A7W7YCI9"/>
<dbReference type="InterPro" id="IPR013740">
    <property type="entry name" value="Redoxin"/>
</dbReference>
<dbReference type="GO" id="GO:0030313">
    <property type="term" value="C:cell envelope"/>
    <property type="evidence" value="ECO:0007669"/>
    <property type="project" value="UniProtKB-SubCell"/>
</dbReference>
<evidence type="ECO:0000256" key="3">
    <source>
        <dbReference type="ARBA" id="ARBA00023284"/>
    </source>
</evidence>
<evidence type="ECO:0000313" key="6">
    <source>
        <dbReference type="EMBL" id="MBB5033706.1"/>
    </source>
</evidence>
<evidence type="ECO:0000256" key="1">
    <source>
        <dbReference type="ARBA" id="ARBA00004196"/>
    </source>
</evidence>
<feature type="domain" description="Thioredoxin" evidence="5">
    <location>
        <begin position="11"/>
        <end position="158"/>
    </location>
</feature>
<dbReference type="CDD" id="cd02966">
    <property type="entry name" value="TlpA_like_family"/>
    <property type="match status" value="1"/>
</dbReference>
<dbReference type="Pfam" id="PF08534">
    <property type="entry name" value="Redoxin"/>
    <property type="match status" value="1"/>
</dbReference>
<evidence type="ECO:0000259" key="5">
    <source>
        <dbReference type="PROSITE" id="PS51352"/>
    </source>
</evidence>
<dbReference type="GO" id="GO:0016491">
    <property type="term" value="F:oxidoreductase activity"/>
    <property type="evidence" value="ECO:0007669"/>
    <property type="project" value="InterPro"/>
</dbReference>
<name>A0A7W7YCI9_9BACT</name>
<dbReference type="PROSITE" id="PS51352">
    <property type="entry name" value="THIOREDOXIN_2"/>
    <property type="match status" value="1"/>
</dbReference>
<dbReference type="RefSeq" id="WP_184340799.1">
    <property type="nucleotide sequence ID" value="NZ_JACHIG010000007.1"/>
</dbReference>